<evidence type="ECO:0000256" key="4">
    <source>
        <dbReference type="SAM" id="MobiDB-lite"/>
    </source>
</evidence>
<dbReference type="PROSITE" id="PS50111">
    <property type="entry name" value="CHEMOTAXIS_TRANSDUC_2"/>
    <property type="match status" value="1"/>
</dbReference>
<reference evidence="6 7" key="2">
    <citation type="submission" date="2018-12" db="EMBL/GenBank/DDBJ databases">
        <title>Rhizobacter gummiphilus sp. nov., a rubber-degrading bacterium isolated from the soil of a botanical garden in Japan.</title>
        <authorList>
            <person name="Shunsuke S.S."/>
        </authorList>
    </citation>
    <scope>NUCLEOTIDE SEQUENCE [LARGE SCALE GENOMIC DNA]</scope>
    <source>
        <strain evidence="6 7">S-16</strain>
    </source>
</reference>
<comment type="caution">
    <text evidence="6">The sequence shown here is derived from an EMBL/GenBank/DDBJ whole genome shotgun (WGS) entry which is preliminary data.</text>
</comment>
<accession>A0A3N7HWS7</accession>
<gene>
    <name evidence="6" type="ORF">DZC73_10355</name>
</gene>
<keyword evidence="7" id="KW-1185">Reference proteome</keyword>
<feature type="coiled-coil region" evidence="3">
    <location>
        <begin position="224"/>
        <end position="251"/>
    </location>
</feature>
<evidence type="ECO:0000256" key="1">
    <source>
        <dbReference type="ARBA" id="ARBA00023224"/>
    </source>
</evidence>
<proteinExistence type="predicted"/>
<sequence>MFSSFKKDRPSEAKPVVEHQLSSTGEELRAAVDSIGKQASNMGREAAEVRGLMEDTQKVSARQAQTMNALAGKVQEITKAQDAISGVSKDSLNAVDRARKAVEEVGEGVNAIVATLRQVSQAAQTITKIALQTRLVAFNASVEAKRAGEAGRGFGVVADAVKDLAAKVESSSKEIMSTVGELDQRIDALSREIRVEGDDADKQGGFHRALTDVQSGVASINEAAEQSRGICADLNQQMATVEQEIHQTTRALDSAFVRSESFLKVSENLIDLVSHCGIETEDTPFINAAQEAAAQISKLLEDSLRTSTINLVDLFDEQYKSIAGTNPQQHTTKFIDLADRLFPQVQERVLAMSNKIVFCIAADRNGYIACHNKKYCNPQRGDLAWDTANSRYRRIFNDRTGLASARNQRPFLLQTYRRDMGGGNFVVMKEAAAPIVVAGRHWGGLRLAFHF</sequence>
<evidence type="ECO:0000256" key="3">
    <source>
        <dbReference type="SAM" id="Coils"/>
    </source>
</evidence>
<dbReference type="RefSeq" id="WP_124540139.1">
    <property type="nucleotide sequence ID" value="NZ_QUSW01000002.1"/>
</dbReference>
<evidence type="ECO:0000313" key="7">
    <source>
        <dbReference type="Proteomes" id="UP000267464"/>
    </source>
</evidence>
<dbReference type="Pfam" id="PF00015">
    <property type="entry name" value="MCPsignal"/>
    <property type="match status" value="1"/>
</dbReference>
<dbReference type="SMART" id="SM00283">
    <property type="entry name" value="MA"/>
    <property type="match status" value="1"/>
</dbReference>
<keyword evidence="1 2" id="KW-0807">Transducer</keyword>
<reference evidence="6 7" key="1">
    <citation type="submission" date="2018-08" db="EMBL/GenBank/DDBJ databases">
        <authorList>
            <person name="Khan S.A."/>
            <person name="Jeon C.O."/>
            <person name="Chun B.H."/>
            <person name="Jeong S.E."/>
        </authorList>
    </citation>
    <scope>NUCLEOTIDE SEQUENCE [LARGE SCALE GENOMIC DNA]</scope>
    <source>
        <strain evidence="6 7">S-16</strain>
    </source>
</reference>
<dbReference type="OrthoDB" id="2489132at2"/>
<feature type="domain" description="Methyl-accepting transducer" evidence="5">
    <location>
        <begin position="17"/>
        <end position="270"/>
    </location>
</feature>
<dbReference type="PANTHER" id="PTHR32089">
    <property type="entry name" value="METHYL-ACCEPTING CHEMOTAXIS PROTEIN MCPB"/>
    <property type="match status" value="1"/>
</dbReference>
<dbReference type="GO" id="GO:0016020">
    <property type="term" value="C:membrane"/>
    <property type="evidence" value="ECO:0007669"/>
    <property type="project" value="InterPro"/>
</dbReference>
<protein>
    <submittedName>
        <fullName evidence="6">Chemotaxis protein</fullName>
    </submittedName>
</protein>
<evidence type="ECO:0000259" key="5">
    <source>
        <dbReference type="PROSITE" id="PS50111"/>
    </source>
</evidence>
<name>A0A3N7HWS7_9BURK</name>
<dbReference type="SUPFAM" id="SSF58104">
    <property type="entry name" value="Methyl-accepting chemotaxis protein (MCP) signaling domain"/>
    <property type="match status" value="1"/>
</dbReference>
<dbReference type="PANTHER" id="PTHR32089:SF112">
    <property type="entry name" value="LYSOZYME-LIKE PROTEIN-RELATED"/>
    <property type="match status" value="1"/>
</dbReference>
<dbReference type="Gene3D" id="1.10.287.950">
    <property type="entry name" value="Methyl-accepting chemotaxis protein"/>
    <property type="match status" value="1"/>
</dbReference>
<feature type="region of interest" description="Disordered" evidence="4">
    <location>
        <begin position="1"/>
        <end position="25"/>
    </location>
</feature>
<dbReference type="GO" id="GO:0007165">
    <property type="term" value="P:signal transduction"/>
    <property type="evidence" value="ECO:0007669"/>
    <property type="project" value="UniProtKB-KW"/>
</dbReference>
<dbReference type="Proteomes" id="UP000267464">
    <property type="component" value="Unassembled WGS sequence"/>
</dbReference>
<organism evidence="6 7">
    <name type="scientific">Piscinibacter terrae</name>
    <dbReference type="NCBI Taxonomy" id="2496871"/>
    <lineage>
        <taxon>Bacteria</taxon>
        <taxon>Pseudomonadati</taxon>
        <taxon>Pseudomonadota</taxon>
        <taxon>Betaproteobacteria</taxon>
        <taxon>Burkholderiales</taxon>
        <taxon>Sphaerotilaceae</taxon>
        <taxon>Piscinibacter</taxon>
    </lineage>
</organism>
<evidence type="ECO:0000313" key="6">
    <source>
        <dbReference type="EMBL" id="RQP25491.1"/>
    </source>
</evidence>
<dbReference type="InterPro" id="IPR004089">
    <property type="entry name" value="MCPsignal_dom"/>
</dbReference>
<dbReference type="EMBL" id="QUSW01000002">
    <property type="protein sequence ID" value="RQP25491.1"/>
    <property type="molecule type" value="Genomic_DNA"/>
</dbReference>
<dbReference type="AlphaFoldDB" id="A0A3N7HWS7"/>
<evidence type="ECO:0000256" key="2">
    <source>
        <dbReference type="PROSITE-ProRule" id="PRU00284"/>
    </source>
</evidence>
<feature type="compositionally biased region" description="Basic and acidic residues" evidence="4">
    <location>
        <begin position="1"/>
        <end position="17"/>
    </location>
</feature>
<keyword evidence="3" id="KW-0175">Coiled coil</keyword>